<dbReference type="Pfam" id="PF19480">
    <property type="entry name" value="DUF6016"/>
    <property type="match status" value="1"/>
</dbReference>
<dbReference type="KEGG" id="vfl:AL536_19535"/>
<evidence type="ECO:0000313" key="3">
    <source>
        <dbReference type="EMBL" id="SUP29214.1"/>
    </source>
</evidence>
<dbReference type="Proteomes" id="UP000254626">
    <property type="component" value="Unassembled WGS sequence"/>
</dbReference>
<dbReference type="RefSeq" id="WP_061056978.1">
    <property type="nucleotide sequence ID" value="NZ_CABLBX010000014.1"/>
</dbReference>
<dbReference type="NCBIfam" id="TIGR04366">
    <property type="entry name" value="cupin_WbuC"/>
    <property type="match status" value="1"/>
</dbReference>
<dbReference type="InterPro" id="IPR027565">
    <property type="entry name" value="Cupin_WbuC"/>
</dbReference>
<reference evidence="2" key="2">
    <citation type="submission" date="2018-01" db="EMBL/GenBank/DDBJ databases">
        <title>FDA dAtabase for Regulatory Grade micrObial Sequences (FDA-ARGOS): Supporting development and validation of Infectious Disease Dx tests.</title>
        <authorList>
            <person name="Hoffmann M."/>
            <person name="Allard M."/>
            <person name="Evans P."/>
            <person name="Brown E."/>
            <person name="Tallon L."/>
            <person name="Sadzewicz L."/>
            <person name="Sengamalay N."/>
            <person name="Ott S."/>
            <person name="Godinez A."/>
            <person name="Nagaraj S."/>
            <person name="Vyas G."/>
            <person name="Aluvathingal J."/>
            <person name="Nadendla S."/>
            <person name="Geyer C."/>
            <person name="Sichtig H."/>
        </authorList>
    </citation>
    <scope>NUCLEOTIDE SEQUENCE</scope>
    <source>
        <strain evidence="2">ATCC 33809</strain>
    </source>
</reference>
<evidence type="ECO:0000313" key="5">
    <source>
        <dbReference type="Proteomes" id="UP000254626"/>
    </source>
</evidence>
<evidence type="ECO:0000259" key="1">
    <source>
        <dbReference type="Pfam" id="PF19480"/>
    </source>
</evidence>
<gene>
    <name evidence="2" type="ORF">AL536_19535</name>
    <name evidence="3" type="ORF">NCTC11327_02669</name>
</gene>
<organism evidence="3 5">
    <name type="scientific">Vibrio fluvialis</name>
    <dbReference type="NCBI Taxonomy" id="676"/>
    <lineage>
        <taxon>Bacteria</taxon>
        <taxon>Pseudomonadati</taxon>
        <taxon>Pseudomonadota</taxon>
        <taxon>Gammaproteobacteria</taxon>
        <taxon>Vibrionales</taxon>
        <taxon>Vibrionaceae</taxon>
        <taxon>Vibrio</taxon>
    </lineage>
</organism>
<protein>
    <submittedName>
        <fullName evidence="2">Cupin fold metalloprotein, WbuC family</fullName>
    </submittedName>
</protein>
<keyword evidence="4" id="KW-1185">Reference proteome</keyword>
<accession>A0AAX2LTV3</accession>
<dbReference type="InterPro" id="IPR011051">
    <property type="entry name" value="RmlC_Cupin_sf"/>
</dbReference>
<dbReference type="InterPro" id="IPR046058">
    <property type="entry name" value="WbuC_cupin"/>
</dbReference>
<name>A0AAX2LTV3_VIBFL</name>
<dbReference type="InterPro" id="IPR014710">
    <property type="entry name" value="RmlC-like_jellyroll"/>
</dbReference>
<dbReference type="CDD" id="cd07005">
    <property type="entry name" value="cupin_WbuC-like"/>
    <property type="match status" value="1"/>
</dbReference>
<dbReference type="Gene3D" id="2.60.120.10">
    <property type="entry name" value="Jelly Rolls"/>
    <property type="match status" value="1"/>
</dbReference>
<feature type="domain" description="Cupin fold metalloprotein WbuC cupin" evidence="1">
    <location>
        <begin position="5"/>
        <end position="85"/>
    </location>
</feature>
<evidence type="ECO:0000313" key="4">
    <source>
        <dbReference type="Proteomes" id="UP000057088"/>
    </source>
</evidence>
<dbReference type="AlphaFoldDB" id="A0AAX2LTV3"/>
<dbReference type="GeneID" id="29386755"/>
<dbReference type="Proteomes" id="UP000057088">
    <property type="component" value="Chromosome 2"/>
</dbReference>
<dbReference type="EMBL" id="UHIP01000001">
    <property type="protein sequence ID" value="SUP29214.1"/>
    <property type="molecule type" value="Genomic_DNA"/>
</dbReference>
<dbReference type="SUPFAM" id="SSF51182">
    <property type="entry name" value="RmlC-like cupins"/>
    <property type="match status" value="1"/>
</dbReference>
<evidence type="ECO:0000313" key="2">
    <source>
        <dbReference type="EMBL" id="AMF95560.1"/>
    </source>
</evidence>
<proteinExistence type="predicted"/>
<reference evidence="4" key="1">
    <citation type="submission" date="2015-12" db="EMBL/GenBank/DDBJ databases">
        <title>FDA dAtabase for Regulatory Grade micrObial Sequences (FDA-ARGOS): Supporting development and validation of Infectious Disease Dx tests.</title>
        <authorList>
            <person name="Hoffmann M."/>
            <person name="Allard M."/>
            <person name="Evans P."/>
            <person name="Brown E."/>
            <person name="Tallon L.J."/>
            <person name="Sadzewicz L."/>
            <person name="Sengamalay N."/>
            <person name="Ott S."/>
            <person name="Godinez A."/>
            <person name="Nagaraj S."/>
            <person name="Vyas G."/>
            <person name="Aluvathingal J."/>
            <person name="Nadendla S."/>
            <person name="Geyer C."/>
            <person name="Sichtig H."/>
        </authorList>
    </citation>
    <scope>NUCLEOTIDE SEQUENCE [LARGE SCALE GENOMIC DNA]</scope>
    <source>
        <strain evidence="4">ATCC 33809</strain>
    </source>
</reference>
<reference evidence="3 5" key="3">
    <citation type="submission" date="2018-06" db="EMBL/GenBank/DDBJ databases">
        <authorList>
            <consortium name="Pathogen Informatics"/>
            <person name="Doyle S."/>
        </authorList>
    </citation>
    <scope>NUCLEOTIDE SEQUENCE [LARGE SCALE GENOMIC DNA]</scope>
    <source>
        <strain evidence="3 5">NCTC11327</strain>
    </source>
</reference>
<sequence length="134" mass="15715">MREFNSDLFDLMYQDARESPRKRSHHNLHGSFDEKVQRLFIALLKGSYVEPHFHSQDNQWENFFVLEGEIKVCLYNSDGTVRKTVFVGDGNKTRAIEFFPNDIHSVECISDKAIMLEIKEGPFNPNMSKVFPEW</sequence>
<dbReference type="EMBL" id="CP014035">
    <property type="protein sequence ID" value="AMF95560.1"/>
    <property type="molecule type" value="Genomic_DNA"/>
</dbReference>